<reference evidence="4" key="1">
    <citation type="submission" date="2018-05" db="EMBL/GenBank/DDBJ databases">
        <authorList>
            <person name="Lanie J.A."/>
            <person name="Ng W.-L."/>
            <person name="Kazmierczak K.M."/>
            <person name="Andrzejewski T.M."/>
            <person name="Davidsen T.M."/>
            <person name="Wayne K.J."/>
            <person name="Tettelin H."/>
            <person name="Glass J.I."/>
            <person name="Rusch D."/>
            <person name="Podicherti R."/>
            <person name="Tsui H.-C.T."/>
            <person name="Winkler M.E."/>
        </authorList>
    </citation>
    <scope>NUCLEOTIDE SEQUENCE</scope>
</reference>
<keyword evidence="2" id="KW-0479">Metal-binding</keyword>
<feature type="domain" description="Fumarylacetoacetase-like C-terminal" evidence="3">
    <location>
        <begin position="77"/>
        <end position="281"/>
    </location>
</feature>
<gene>
    <name evidence="4" type="ORF">METZ01_LOCUS66173</name>
</gene>
<evidence type="ECO:0000313" key="4">
    <source>
        <dbReference type="EMBL" id="SVA13319.1"/>
    </source>
</evidence>
<accession>A0A381TC60</accession>
<dbReference type="Pfam" id="PF01557">
    <property type="entry name" value="FAA_hydrolase"/>
    <property type="match status" value="1"/>
</dbReference>
<dbReference type="EMBL" id="UINC01004302">
    <property type="protein sequence ID" value="SVA13319.1"/>
    <property type="molecule type" value="Genomic_DNA"/>
</dbReference>
<dbReference type="GO" id="GO:0046872">
    <property type="term" value="F:metal ion binding"/>
    <property type="evidence" value="ECO:0007669"/>
    <property type="project" value="UniProtKB-KW"/>
</dbReference>
<dbReference type="InterPro" id="IPR036663">
    <property type="entry name" value="Fumarylacetoacetase_C_sf"/>
</dbReference>
<proteinExistence type="inferred from homology"/>
<sequence length="291" mass="31895">MKLATFTHGGDTRIGVVVGELVVDLSKAAPELPTDMRDFLVAGDAAMTVAREAQTASEHALAVVDVELQSPVINPGKILAIGLNYADHIEESGAETPKVQMWFNKQTTATNGPYDDIAKPSVSDLLDYEGELVFIVGKRAKHVPRERAHEVIAGYCCGNDVSVRDWQMRSQTMQIGKSFDTHAPFGPWMVTPDEVGDPHDLALRTYVNGEKRQDTNTQHMVFDCFDQIAHLTQAFLLEPGDVIYTGTSSGVAAAQTPPPWLTVDDLVRVEIENIGYIENKVFLDRGDSVVE</sequence>
<dbReference type="PANTHER" id="PTHR42796">
    <property type="entry name" value="FUMARYLACETOACETATE HYDROLASE DOMAIN-CONTAINING PROTEIN 2A-RELATED"/>
    <property type="match status" value="1"/>
</dbReference>
<evidence type="ECO:0000256" key="2">
    <source>
        <dbReference type="ARBA" id="ARBA00022723"/>
    </source>
</evidence>
<dbReference type="FunFam" id="3.90.850.10:FF:000002">
    <property type="entry name" value="2-hydroxyhepta-2,4-diene-1,7-dioate isomerase"/>
    <property type="match status" value="1"/>
</dbReference>
<organism evidence="4">
    <name type="scientific">marine metagenome</name>
    <dbReference type="NCBI Taxonomy" id="408172"/>
    <lineage>
        <taxon>unclassified sequences</taxon>
        <taxon>metagenomes</taxon>
        <taxon>ecological metagenomes</taxon>
    </lineage>
</organism>
<evidence type="ECO:0000259" key="3">
    <source>
        <dbReference type="Pfam" id="PF01557"/>
    </source>
</evidence>
<dbReference type="InterPro" id="IPR011234">
    <property type="entry name" value="Fumarylacetoacetase-like_C"/>
</dbReference>
<name>A0A381TC60_9ZZZZ</name>
<dbReference type="GO" id="GO:0019752">
    <property type="term" value="P:carboxylic acid metabolic process"/>
    <property type="evidence" value="ECO:0007669"/>
    <property type="project" value="UniProtKB-ARBA"/>
</dbReference>
<comment type="similarity">
    <text evidence="1">Belongs to the FAH family.</text>
</comment>
<dbReference type="InterPro" id="IPR051121">
    <property type="entry name" value="FAH"/>
</dbReference>
<dbReference type="SUPFAM" id="SSF56529">
    <property type="entry name" value="FAH"/>
    <property type="match status" value="1"/>
</dbReference>
<dbReference type="PANTHER" id="PTHR42796:SF4">
    <property type="entry name" value="FUMARYLACETOACETATE HYDROLASE DOMAIN-CONTAINING PROTEIN 2A"/>
    <property type="match status" value="1"/>
</dbReference>
<dbReference type="Gene3D" id="3.90.850.10">
    <property type="entry name" value="Fumarylacetoacetase-like, C-terminal domain"/>
    <property type="match status" value="1"/>
</dbReference>
<protein>
    <recommendedName>
        <fullName evidence="3">Fumarylacetoacetase-like C-terminal domain-containing protein</fullName>
    </recommendedName>
</protein>
<evidence type="ECO:0000256" key="1">
    <source>
        <dbReference type="ARBA" id="ARBA00010211"/>
    </source>
</evidence>
<dbReference type="AlphaFoldDB" id="A0A381TC60"/>
<dbReference type="GO" id="GO:0016853">
    <property type="term" value="F:isomerase activity"/>
    <property type="evidence" value="ECO:0007669"/>
    <property type="project" value="UniProtKB-ARBA"/>
</dbReference>